<dbReference type="PROSITE" id="PS51186">
    <property type="entry name" value="GNAT"/>
    <property type="match status" value="1"/>
</dbReference>
<feature type="domain" description="N-acetyltransferase" evidence="3">
    <location>
        <begin position="4"/>
        <end position="141"/>
    </location>
</feature>
<dbReference type="InterPro" id="IPR050680">
    <property type="entry name" value="YpeA/RimI_acetyltransf"/>
</dbReference>
<dbReference type="PANTHER" id="PTHR43420:SF12">
    <property type="entry name" value="N-ACETYLTRANSFERASE DOMAIN-CONTAINING PROTEIN"/>
    <property type="match status" value="1"/>
</dbReference>
<evidence type="ECO:0000256" key="2">
    <source>
        <dbReference type="ARBA" id="ARBA00023315"/>
    </source>
</evidence>
<reference evidence="5 7" key="2">
    <citation type="journal article" date="2019" name="Nat. Med.">
        <title>A library of human gut bacterial isolates paired with longitudinal multiomics data enables mechanistic microbiome research.</title>
        <authorList>
            <person name="Poyet M."/>
            <person name="Groussin M."/>
            <person name="Gibbons S.M."/>
            <person name="Avila-Pacheco J."/>
            <person name="Jiang X."/>
            <person name="Kearney S.M."/>
            <person name="Perrotta A.R."/>
            <person name="Berdy B."/>
            <person name="Zhao S."/>
            <person name="Lieberman T.D."/>
            <person name="Swanson P.K."/>
            <person name="Smith M."/>
            <person name="Roesemann S."/>
            <person name="Alexander J.E."/>
            <person name="Rich S.A."/>
            <person name="Livny J."/>
            <person name="Vlamakis H."/>
            <person name="Clish C."/>
            <person name="Bullock K."/>
            <person name="Deik A."/>
            <person name="Scott J."/>
            <person name="Pierce K.A."/>
            <person name="Xavier R.J."/>
            <person name="Alm E.J."/>
        </authorList>
    </citation>
    <scope>NUCLEOTIDE SEQUENCE [LARGE SCALE GENOMIC DNA]</scope>
    <source>
        <strain evidence="5 7">BIOML-A7</strain>
    </source>
</reference>
<evidence type="ECO:0000313" key="4">
    <source>
        <dbReference type="EMBL" id="CUN26871.1"/>
    </source>
</evidence>
<dbReference type="Gene3D" id="3.40.630.30">
    <property type="match status" value="1"/>
</dbReference>
<dbReference type="OrthoDB" id="9800797at2"/>
<sequence length="143" mass="16038">MEAIRVTDKEWEIAGVHYVRTEAMCNGFGVSLEMEFGEDKAGDEYILVLDGIHPVSTCRLHQLDENTGKIERVATLKKYRGQHYGAAAITAAEEWFAERGVKKIFINSRTEAVGFYEKLGYVADPKQITGTGAFQCIMTEKQL</sequence>
<dbReference type="SUPFAM" id="SSF55729">
    <property type="entry name" value="Acyl-CoA N-acyltransferases (Nat)"/>
    <property type="match status" value="1"/>
</dbReference>
<reference evidence="4 6" key="1">
    <citation type="submission" date="2015-09" db="EMBL/GenBank/DDBJ databases">
        <authorList>
            <consortium name="Pathogen Informatics"/>
        </authorList>
    </citation>
    <scope>NUCLEOTIDE SEQUENCE [LARGE SCALE GENOMIC DNA]</scope>
    <source>
        <strain evidence="4 6">2789STDY5834961</strain>
    </source>
</reference>
<accession>A0A173VI63</accession>
<name>A0A173VI63_9FIRM</name>
<keyword evidence="1 4" id="KW-0808">Transferase</keyword>
<evidence type="ECO:0000256" key="1">
    <source>
        <dbReference type="ARBA" id="ARBA00022679"/>
    </source>
</evidence>
<evidence type="ECO:0000313" key="7">
    <source>
        <dbReference type="Proteomes" id="UP000446719"/>
    </source>
</evidence>
<dbReference type="AlphaFoldDB" id="A0A173VI63"/>
<dbReference type="EMBL" id="CYXO01000029">
    <property type="protein sequence ID" value="CUN26871.1"/>
    <property type="molecule type" value="Genomic_DNA"/>
</dbReference>
<protein>
    <submittedName>
        <fullName evidence="5">GNAT family N-acetyltransferase</fullName>
    </submittedName>
    <submittedName>
        <fullName evidence="4">Putative acetyltransferase</fullName>
    </submittedName>
</protein>
<dbReference type="PANTHER" id="PTHR43420">
    <property type="entry name" value="ACETYLTRANSFERASE"/>
    <property type="match status" value="1"/>
</dbReference>
<dbReference type="Pfam" id="PF00583">
    <property type="entry name" value="Acetyltransf_1"/>
    <property type="match status" value="1"/>
</dbReference>
<organism evidence="4 6">
    <name type="scientific">Dorea longicatena</name>
    <dbReference type="NCBI Taxonomy" id="88431"/>
    <lineage>
        <taxon>Bacteria</taxon>
        <taxon>Bacillati</taxon>
        <taxon>Bacillota</taxon>
        <taxon>Clostridia</taxon>
        <taxon>Lachnospirales</taxon>
        <taxon>Lachnospiraceae</taxon>
        <taxon>Dorea</taxon>
    </lineage>
</organism>
<dbReference type="Proteomes" id="UP000446719">
    <property type="component" value="Unassembled WGS sequence"/>
</dbReference>
<dbReference type="RefSeq" id="WP_055215464.1">
    <property type="nucleotide sequence ID" value="NZ_CYXO01000029.1"/>
</dbReference>
<evidence type="ECO:0000313" key="5">
    <source>
        <dbReference type="EMBL" id="MZK17736.1"/>
    </source>
</evidence>
<dbReference type="CDD" id="cd04301">
    <property type="entry name" value="NAT_SF"/>
    <property type="match status" value="1"/>
</dbReference>
<evidence type="ECO:0000259" key="3">
    <source>
        <dbReference type="PROSITE" id="PS51186"/>
    </source>
</evidence>
<dbReference type="InterPro" id="IPR016181">
    <property type="entry name" value="Acyl_CoA_acyltransferase"/>
</dbReference>
<dbReference type="GO" id="GO:0016747">
    <property type="term" value="F:acyltransferase activity, transferring groups other than amino-acyl groups"/>
    <property type="evidence" value="ECO:0007669"/>
    <property type="project" value="InterPro"/>
</dbReference>
<keyword evidence="2" id="KW-0012">Acyltransferase</keyword>
<proteinExistence type="predicted"/>
<gene>
    <name evidence="4" type="ORF">ERS852573_03035</name>
    <name evidence="5" type="ORF">GT565_06340</name>
</gene>
<dbReference type="InterPro" id="IPR000182">
    <property type="entry name" value="GNAT_dom"/>
</dbReference>
<evidence type="ECO:0000313" key="6">
    <source>
        <dbReference type="Proteomes" id="UP000095597"/>
    </source>
</evidence>
<dbReference type="EMBL" id="WWSB01000005">
    <property type="protein sequence ID" value="MZK17736.1"/>
    <property type="molecule type" value="Genomic_DNA"/>
</dbReference>
<dbReference type="Proteomes" id="UP000095597">
    <property type="component" value="Unassembled WGS sequence"/>
</dbReference>